<name>A0A7M7Q8J0_NASVI</name>
<keyword evidence="4" id="KW-1185">Reference proteome</keyword>
<dbReference type="EnsemblMetazoa" id="XM_031926665">
    <property type="protein sequence ID" value="XP_031782525"/>
    <property type="gene ID" value="LOC103317429"/>
</dbReference>
<evidence type="ECO:0000256" key="1">
    <source>
        <dbReference type="SAM" id="SignalP"/>
    </source>
</evidence>
<dbReference type="Pfam" id="PF05649">
    <property type="entry name" value="Peptidase_M13_N"/>
    <property type="match status" value="1"/>
</dbReference>
<dbReference type="AlphaFoldDB" id="A0A7M7Q8J0"/>
<dbReference type="SMR" id="A0A7M7Q8J0"/>
<keyword evidence="1" id="KW-0732">Signal</keyword>
<feature type="chain" id="PRO_5033914641" description="Peptidase M13 N-terminal domain-containing protein" evidence="1">
    <location>
        <begin position="27"/>
        <end position="715"/>
    </location>
</feature>
<dbReference type="InParanoid" id="A0A7M7Q8J0"/>
<sequence length="715" mass="82702">MVHKLKMTFFSMLSLLILSIIGCSLSGPVAKNNSSNLVDSNNACIDYYDRACKNREIFKPFSRKTYESNIDDNYKYLKQKLIDVLASNESRLDLFAYESPAVELEQQLYHSCMGLGSAETHEDEDDNLHDMKSLKNSFISILRRFGSELDENVKWQDLIKELSKLGLGTVLFDISVTKDPEYPSENIIVVRPPSLAKWNSIKIVDTIMEMLHLKIKKVYDYCENTGQLKSNAKNSSNELQFDDESAFLESTEFINSQSTEKSVEVEPICEGFEGPEYYKSELRDDFPLVYINRLIKHIVGALTKIDEKQPTEIDHEKFTIKTWNERYNQFKKSNRSTINWVQLIQTEFKKVGITVDDNEQVLVYNLRYFTKLAKMFGASYVKNSHIVEIVYRIIVAENIRYYDWEFAQKLGSFDKSSFCFDQTNLYSLSEVVLKTAIRRDLDPFTLVSHNIIDGIVQVFDTKISKAHGLTEADKASLKADLKAITKNAIDNNDIDIHFKYDDIELTGDYLVDIHKYRNMMKNRILSGWRNNSPLSFTEPFSFNDLGNNRNRFTLYTMFEAVNQGILYIHPFIGKEAYYATYGVNIARFLHTLLIERQYENVHDRHGSEWIIPRNTYSSNTVKCFVPENVTGYGYQLAYSTIAEIFSVRIASEAMQNDGEDLSLNKFYRAYVKTQCDAESRMVKRVLSNLNELPEALNCSATEMPYPKCEMDIFEK</sequence>
<evidence type="ECO:0000259" key="2">
    <source>
        <dbReference type="Pfam" id="PF05649"/>
    </source>
</evidence>
<evidence type="ECO:0000313" key="4">
    <source>
        <dbReference type="Proteomes" id="UP000002358"/>
    </source>
</evidence>
<dbReference type="RefSeq" id="XP_031782524.1">
    <property type="nucleotide sequence ID" value="XM_031926664.2"/>
</dbReference>
<dbReference type="InterPro" id="IPR008753">
    <property type="entry name" value="Peptidase_M13_N"/>
</dbReference>
<dbReference type="Proteomes" id="UP000002358">
    <property type="component" value="Chromosome 3"/>
</dbReference>
<feature type="signal peptide" evidence="1">
    <location>
        <begin position="1"/>
        <end position="26"/>
    </location>
</feature>
<dbReference type="OrthoDB" id="7700706at2759"/>
<protein>
    <recommendedName>
        <fullName evidence="2">Peptidase M13 N-terminal domain-containing protein</fullName>
    </recommendedName>
</protein>
<evidence type="ECO:0000313" key="3">
    <source>
        <dbReference type="EnsemblMetazoa" id="XP_031782525"/>
    </source>
</evidence>
<dbReference type="RefSeq" id="XP_031782525.1">
    <property type="nucleotide sequence ID" value="XM_031926665.2"/>
</dbReference>
<accession>A0A7M7Q8J0</accession>
<dbReference type="Gene3D" id="1.10.1380.10">
    <property type="entry name" value="Neutral endopeptidase , domain2"/>
    <property type="match status" value="1"/>
</dbReference>
<dbReference type="SUPFAM" id="SSF55486">
    <property type="entry name" value="Metalloproteases ('zincins'), catalytic domain"/>
    <property type="match status" value="2"/>
</dbReference>
<proteinExistence type="predicted"/>
<dbReference type="GeneID" id="103317429"/>
<dbReference type="PROSITE" id="PS51257">
    <property type="entry name" value="PROKAR_LIPOPROTEIN"/>
    <property type="match status" value="1"/>
</dbReference>
<organism evidence="3 4">
    <name type="scientific">Nasonia vitripennis</name>
    <name type="common">Parasitic wasp</name>
    <dbReference type="NCBI Taxonomy" id="7425"/>
    <lineage>
        <taxon>Eukaryota</taxon>
        <taxon>Metazoa</taxon>
        <taxon>Ecdysozoa</taxon>
        <taxon>Arthropoda</taxon>
        <taxon>Hexapoda</taxon>
        <taxon>Insecta</taxon>
        <taxon>Pterygota</taxon>
        <taxon>Neoptera</taxon>
        <taxon>Endopterygota</taxon>
        <taxon>Hymenoptera</taxon>
        <taxon>Apocrita</taxon>
        <taxon>Proctotrupomorpha</taxon>
        <taxon>Chalcidoidea</taxon>
        <taxon>Pteromalidae</taxon>
        <taxon>Pteromalinae</taxon>
        <taxon>Nasonia</taxon>
    </lineage>
</organism>
<dbReference type="InterPro" id="IPR042089">
    <property type="entry name" value="Peptidase_M13_dom_2"/>
</dbReference>
<dbReference type="EnsemblMetazoa" id="XM_031926664">
    <property type="protein sequence ID" value="XP_031782524"/>
    <property type="gene ID" value="LOC103317429"/>
</dbReference>
<reference evidence="3" key="1">
    <citation type="submission" date="2021-01" db="UniProtKB">
        <authorList>
            <consortium name="EnsemblMetazoa"/>
        </authorList>
    </citation>
    <scope>IDENTIFICATION</scope>
</reference>
<feature type="domain" description="Peptidase M13 N-terminal" evidence="2">
    <location>
        <begin position="44"/>
        <end position="487"/>
    </location>
</feature>
<dbReference type="KEGG" id="nvi:103317429"/>